<organism evidence="1 2">
    <name type="scientific">Chara braunii</name>
    <name type="common">Braun's stonewort</name>
    <dbReference type="NCBI Taxonomy" id="69332"/>
    <lineage>
        <taxon>Eukaryota</taxon>
        <taxon>Viridiplantae</taxon>
        <taxon>Streptophyta</taxon>
        <taxon>Charophyceae</taxon>
        <taxon>Charales</taxon>
        <taxon>Characeae</taxon>
        <taxon>Chara</taxon>
    </lineage>
</organism>
<dbReference type="Proteomes" id="UP000265515">
    <property type="component" value="Unassembled WGS sequence"/>
</dbReference>
<accession>A0A388LYD8</accession>
<evidence type="ECO:0000313" key="1">
    <source>
        <dbReference type="EMBL" id="GBG87229.1"/>
    </source>
</evidence>
<dbReference type="AlphaFoldDB" id="A0A388LYD8"/>
<dbReference type="Gramene" id="GBG87229">
    <property type="protein sequence ID" value="GBG87229"/>
    <property type="gene ID" value="CBR_g45288"/>
</dbReference>
<keyword evidence="2" id="KW-1185">Reference proteome</keyword>
<proteinExistence type="predicted"/>
<sequence length="286" mass="31828">MTGGVGDGSGKVLTLDDFIEALDRRERGPTNVPKVDTFHFNGERVSDWLNLVEQALVGLSDEVKFQRILRFVLHGHHQEVGKVVEVANGSWARFRDGMQKKYRLGDGLLTTTDLEVMNKDDFTTIGAFVQEFKKKARKLGDGLLTTADLEVMNKDDFTTIGASVQEFKKKARKVHGISEEAQCAIFLGLLTASEASELTSHWGGSAKLTWATIDKGVEDGSLDQVEQHQMRLQKRKRKKRDTAASGTPEVKKIITDVLAEFGYDKDAEMQKKVVTVVQGRMSEVVD</sequence>
<protein>
    <submittedName>
        <fullName evidence="1">Uncharacterized protein</fullName>
    </submittedName>
</protein>
<dbReference type="EMBL" id="BFEA01000602">
    <property type="protein sequence ID" value="GBG87229.1"/>
    <property type="molecule type" value="Genomic_DNA"/>
</dbReference>
<evidence type="ECO:0000313" key="2">
    <source>
        <dbReference type="Proteomes" id="UP000265515"/>
    </source>
</evidence>
<gene>
    <name evidence="1" type="ORF">CBR_g45288</name>
</gene>
<name>A0A388LYD8_CHABU</name>
<reference evidence="1 2" key="1">
    <citation type="journal article" date="2018" name="Cell">
        <title>The Chara Genome: Secondary Complexity and Implications for Plant Terrestrialization.</title>
        <authorList>
            <person name="Nishiyama T."/>
            <person name="Sakayama H."/>
            <person name="Vries J.D."/>
            <person name="Buschmann H."/>
            <person name="Saint-Marcoux D."/>
            <person name="Ullrich K.K."/>
            <person name="Haas F.B."/>
            <person name="Vanderstraeten L."/>
            <person name="Becker D."/>
            <person name="Lang D."/>
            <person name="Vosolsobe S."/>
            <person name="Rombauts S."/>
            <person name="Wilhelmsson P.K.I."/>
            <person name="Janitza P."/>
            <person name="Kern R."/>
            <person name="Heyl A."/>
            <person name="Rumpler F."/>
            <person name="Villalobos L.I.A.C."/>
            <person name="Clay J.M."/>
            <person name="Skokan R."/>
            <person name="Toyoda A."/>
            <person name="Suzuki Y."/>
            <person name="Kagoshima H."/>
            <person name="Schijlen E."/>
            <person name="Tajeshwar N."/>
            <person name="Catarino B."/>
            <person name="Hetherington A.J."/>
            <person name="Saltykova A."/>
            <person name="Bonnot C."/>
            <person name="Breuninger H."/>
            <person name="Symeonidi A."/>
            <person name="Radhakrishnan G.V."/>
            <person name="Van Nieuwerburgh F."/>
            <person name="Deforce D."/>
            <person name="Chang C."/>
            <person name="Karol K.G."/>
            <person name="Hedrich R."/>
            <person name="Ulvskov P."/>
            <person name="Glockner G."/>
            <person name="Delwiche C.F."/>
            <person name="Petrasek J."/>
            <person name="Van de Peer Y."/>
            <person name="Friml J."/>
            <person name="Beilby M."/>
            <person name="Dolan L."/>
            <person name="Kohara Y."/>
            <person name="Sugano S."/>
            <person name="Fujiyama A."/>
            <person name="Delaux P.-M."/>
            <person name="Quint M."/>
            <person name="TheiBen G."/>
            <person name="Hagemann M."/>
            <person name="Harholt J."/>
            <person name="Dunand C."/>
            <person name="Zachgo S."/>
            <person name="Langdale J."/>
            <person name="Maumus F."/>
            <person name="Straeten D.V.D."/>
            <person name="Gould S.B."/>
            <person name="Rensing S.A."/>
        </authorList>
    </citation>
    <scope>NUCLEOTIDE SEQUENCE [LARGE SCALE GENOMIC DNA]</scope>
    <source>
        <strain evidence="1 2">S276</strain>
    </source>
</reference>
<comment type="caution">
    <text evidence="1">The sequence shown here is derived from an EMBL/GenBank/DDBJ whole genome shotgun (WGS) entry which is preliminary data.</text>
</comment>